<evidence type="ECO:0000256" key="1">
    <source>
        <dbReference type="ARBA" id="ARBA00010307"/>
    </source>
</evidence>
<dbReference type="GO" id="GO:0005634">
    <property type="term" value="C:nucleus"/>
    <property type="evidence" value="ECO:0007669"/>
    <property type="project" value="TreeGrafter"/>
</dbReference>
<gene>
    <name evidence="4" type="ORF">D0861_07914</name>
</gene>
<dbReference type="SUPFAM" id="SSF55724">
    <property type="entry name" value="Mog1p/PsbP-like"/>
    <property type="match status" value="1"/>
</dbReference>
<dbReference type="GO" id="GO:0005085">
    <property type="term" value="F:guanyl-nucleotide exchange factor activity"/>
    <property type="evidence" value="ECO:0007669"/>
    <property type="project" value="TreeGrafter"/>
</dbReference>
<proteinExistence type="inferred from homology"/>
<reference evidence="4 5" key="1">
    <citation type="journal article" date="2018" name="BMC Genomics">
        <title>Genomic evidence for intraspecific hybridization in a clonal and extremely halotolerant yeast.</title>
        <authorList>
            <person name="Gostincar C."/>
            <person name="Stajich J.E."/>
            <person name="Zupancic J."/>
            <person name="Zalar P."/>
            <person name="Gunde-Cimerman N."/>
        </authorList>
    </citation>
    <scope>NUCLEOTIDE SEQUENCE [LARGE SCALE GENOMIC DNA]</scope>
    <source>
        <strain evidence="4 5">EXF-2788</strain>
    </source>
</reference>
<dbReference type="GO" id="GO:0006606">
    <property type="term" value="P:protein import into nucleus"/>
    <property type="evidence" value="ECO:0007669"/>
    <property type="project" value="TreeGrafter"/>
</dbReference>
<sequence length="95" mass="10622">MTTYTPTPLFGGALSASLPSTFGDVSDIRQVPDHQEVWLDRDGYTSVVFEILERVEKGGSDEEALKYHLEDLVEEEDMGRMKVWGSNTAFLAKLP</sequence>
<comment type="similarity">
    <text evidence="1">Belongs to the MOG1 family.</text>
</comment>
<dbReference type="PANTHER" id="PTHR15837">
    <property type="entry name" value="RAN GUANINE NUCLEOTIDE RELEASE FACTOR"/>
    <property type="match status" value="1"/>
</dbReference>
<dbReference type="GO" id="GO:0031267">
    <property type="term" value="F:small GTPase binding"/>
    <property type="evidence" value="ECO:0007669"/>
    <property type="project" value="TreeGrafter"/>
</dbReference>
<evidence type="ECO:0000256" key="3">
    <source>
        <dbReference type="ARBA" id="ARBA00022927"/>
    </source>
</evidence>
<dbReference type="EMBL" id="QWIR01000217">
    <property type="protein sequence ID" value="RMY82370.1"/>
    <property type="molecule type" value="Genomic_DNA"/>
</dbReference>
<accession>A0A3M7F0R4</accession>
<dbReference type="PANTHER" id="PTHR15837:SF0">
    <property type="entry name" value="RAN GUANINE NUCLEOTIDE RELEASE FACTOR"/>
    <property type="match status" value="1"/>
</dbReference>
<dbReference type="Pfam" id="PF04603">
    <property type="entry name" value="Mog1"/>
    <property type="match status" value="1"/>
</dbReference>
<dbReference type="AlphaFoldDB" id="A0A3M7F0R4"/>
<protein>
    <submittedName>
        <fullName evidence="4">Uncharacterized protein</fullName>
    </submittedName>
</protein>
<organism evidence="4 5">
    <name type="scientific">Hortaea werneckii</name>
    <name type="common">Black yeast</name>
    <name type="synonym">Cladosporium werneckii</name>
    <dbReference type="NCBI Taxonomy" id="91943"/>
    <lineage>
        <taxon>Eukaryota</taxon>
        <taxon>Fungi</taxon>
        <taxon>Dikarya</taxon>
        <taxon>Ascomycota</taxon>
        <taxon>Pezizomycotina</taxon>
        <taxon>Dothideomycetes</taxon>
        <taxon>Dothideomycetidae</taxon>
        <taxon>Mycosphaerellales</taxon>
        <taxon>Teratosphaeriaceae</taxon>
        <taxon>Hortaea</taxon>
    </lineage>
</organism>
<evidence type="ECO:0000256" key="2">
    <source>
        <dbReference type="ARBA" id="ARBA00022448"/>
    </source>
</evidence>
<keyword evidence="2" id="KW-0813">Transport</keyword>
<dbReference type="OrthoDB" id="10255285at2759"/>
<keyword evidence="3" id="KW-0653">Protein transport</keyword>
<name>A0A3M7F0R4_HORWE</name>
<dbReference type="Gene3D" id="3.40.1000.10">
    <property type="entry name" value="Mog1/PsbP, alpha/beta/alpha sandwich"/>
    <property type="match status" value="1"/>
</dbReference>
<evidence type="ECO:0000313" key="4">
    <source>
        <dbReference type="EMBL" id="RMY82370.1"/>
    </source>
</evidence>
<dbReference type="InterPro" id="IPR016123">
    <property type="entry name" value="Mog1/PsbP_a/b/a-sand"/>
</dbReference>
<evidence type="ECO:0000313" key="5">
    <source>
        <dbReference type="Proteomes" id="UP000268823"/>
    </source>
</evidence>
<comment type="caution">
    <text evidence="4">The sequence shown here is derived from an EMBL/GenBank/DDBJ whole genome shotgun (WGS) entry which is preliminary data.</text>
</comment>
<dbReference type="InterPro" id="IPR007681">
    <property type="entry name" value="Mog1"/>
</dbReference>
<dbReference type="Proteomes" id="UP000268823">
    <property type="component" value="Unassembled WGS sequence"/>
</dbReference>